<dbReference type="InterPro" id="IPR025875">
    <property type="entry name" value="Leu-rich_rpt_4"/>
</dbReference>
<dbReference type="FunFam" id="3.80.10.10:FF:001051">
    <property type="entry name" value="Leucine-rich repeat-containing 23"/>
    <property type="match status" value="1"/>
</dbReference>
<accession>A0A2C9JYE7</accession>
<evidence type="ECO:0000313" key="12">
    <source>
        <dbReference type="Proteomes" id="UP000076420"/>
    </source>
</evidence>
<dbReference type="Gene3D" id="3.80.10.10">
    <property type="entry name" value="Ribonuclease Inhibitor"/>
    <property type="match status" value="2"/>
</dbReference>
<gene>
    <name evidence="11" type="primary">106072910</name>
    <name evidence="14" type="synonym">LOC106072910</name>
</gene>
<dbReference type="InterPro" id="IPR032675">
    <property type="entry name" value="LRR_dom_sf"/>
</dbReference>
<keyword evidence="6" id="KW-0175">Coiled coil</keyword>
<sequence length="382" mass="43642">MSDDETEQIIGNEEEDGIEIDRDKDEGAEDIQGDEEDHVEEEKIQPNPLSQELIADSLSLLCKTGDGLSHAYAQLDIHERELTNIDILKSFIHLRYVDISKNMLKDISALNYLTQLLTLKAEENLLTSAKLDEMPYLQVANFSHNKITTTEGINHPMLEHINLNHNNIQEVTGLEAGKLSRLHTLELRNNKLKSLEGINLPNLKNLFVASNLLKKIEGMSRLPGLNTIHLRENQIESLEGFSELQMNLQYINLRGNAIPNVREVTKLKVLPMLRAVVLSENPCAEEDDYRLETLIAIRTLERLDKDEYSPEERSEAEEIAEKRRAEEEEKAILEAQIMEEIELTEKTLREDFENAEDNFYAEGEETEHFESTLGENPAAPEF</sequence>
<feature type="region of interest" description="Disordered" evidence="10">
    <location>
        <begin position="361"/>
        <end position="382"/>
    </location>
</feature>
<evidence type="ECO:0000256" key="1">
    <source>
        <dbReference type="ARBA" id="ARBA00004611"/>
    </source>
</evidence>
<keyword evidence="2" id="KW-0963">Cytoplasm</keyword>
<name>A0A2C9JYE7_BIOGL</name>
<evidence type="ECO:0000256" key="9">
    <source>
        <dbReference type="ARBA" id="ARBA00023273"/>
    </source>
</evidence>
<evidence type="ECO:0000313" key="11">
    <source>
        <dbReference type="EnsemblMetazoa" id="BGLB010011-PC"/>
    </source>
</evidence>
<dbReference type="PANTHER" id="PTHR18849">
    <property type="entry name" value="LEUCINE RICH REPEAT PROTEIN"/>
    <property type="match status" value="1"/>
</dbReference>
<keyword evidence="13" id="KW-1185">Reference proteome</keyword>
<keyword evidence="8" id="KW-0206">Cytoskeleton</keyword>
<evidence type="ECO:0000313" key="14">
    <source>
        <dbReference type="RefSeq" id="XP_055865096.1"/>
    </source>
</evidence>
<dbReference type="Proteomes" id="UP001165740">
    <property type="component" value="Chromosome 13"/>
</dbReference>
<dbReference type="Pfam" id="PF14580">
    <property type="entry name" value="LRR_9"/>
    <property type="match status" value="1"/>
</dbReference>
<dbReference type="PANTHER" id="PTHR18849:SF3">
    <property type="entry name" value="LEUCINE RICH REPEAT CONTAINING 23"/>
    <property type="match status" value="1"/>
</dbReference>
<dbReference type="VEuPathDB" id="VectorBase:BGLB010011"/>
<evidence type="ECO:0000256" key="8">
    <source>
        <dbReference type="ARBA" id="ARBA00023212"/>
    </source>
</evidence>
<evidence type="ECO:0000256" key="6">
    <source>
        <dbReference type="ARBA" id="ARBA00023054"/>
    </source>
</evidence>
<feature type="region of interest" description="Disordered" evidence="10">
    <location>
        <begin position="307"/>
        <end position="326"/>
    </location>
</feature>
<dbReference type="OMA" id="LHWINGR"/>
<protein>
    <submittedName>
        <fullName evidence="14">Leucine-rich repeat-containing protein 23-like isoform X1</fullName>
    </submittedName>
</protein>
<keyword evidence="7" id="KW-0969">Cilium</keyword>
<proteinExistence type="predicted"/>
<dbReference type="SMART" id="SM00365">
    <property type="entry name" value="LRR_SD22"/>
    <property type="match status" value="4"/>
</dbReference>
<keyword evidence="3" id="KW-0433">Leucine-rich repeat</keyword>
<reference evidence="14" key="2">
    <citation type="submission" date="2025-04" db="UniProtKB">
        <authorList>
            <consortium name="RefSeq"/>
        </authorList>
    </citation>
    <scope>IDENTIFICATION</scope>
</reference>
<dbReference type="VEuPathDB" id="VectorBase:BGLAX_040623"/>
<comment type="subcellular location">
    <subcellularLocation>
        <location evidence="1">Cytoplasm</location>
        <location evidence="1">Cytoskeleton</location>
        <location evidence="1">Flagellum axoneme</location>
    </subcellularLocation>
</comment>
<reference evidence="11" key="1">
    <citation type="submission" date="2020-05" db="UniProtKB">
        <authorList>
            <consortium name="EnsemblMetazoa"/>
        </authorList>
    </citation>
    <scope>IDENTIFICATION</scope>
    <source>
        <strain evidence="11">BB02</strain>
    </source>
</reference>
<evidence type="ECO:0000256" key="5">
    <source>
        <dbReference type="ARBA" id="ARBA00022846"/>
    </source>
</evidence>
<dbReference type="Proteomes" id="UP000076420">
    <property type="component" value="Unassembled WGS sequence"/>
</dbReference>
<keyword evidence="5" id="KW-0282">Flagellum</keyword>
<keyword evidence="9" id="KW-0966">Cell projection</keyword>
<feature type="region of interest" description="Disordered" evidence="10">
    <location>
        <begin position="1"/>
        <end position="45"/>
    </location>
</feature>
<dbReference type="PROSITE" id="PS51450">
    <property type="entry name" value="LRR"/>
    <property type="match status" value="6"/>
</dbReference>
<dbReference type="InterPro" id="IPR001611">
    <property type="entry name" value="Leu-rich_rpt"/>
</dbReference>
<dbReference type="AlphaFoldDB" id="A0A2C9JYE7"/>
<organism evidence="11 12">
    <name type="scientific">Biomphalaria glabrata</name>
    <name type="common">Bloodfluke planorb</name>
    <name type="synonym">Freshwater snail</name>
    <dbReference type="NCBI Taxonomy" id="6526"/>
    <lineage>
        <taxon>Eukaryota</taxon>
        <taxon>Metazoa</taxon>
        <taxon>Spiralia</taxon>
        <taxon>Lophotrochozoa</taxon>
        <taxon>Mollusca</taxon>
        <taxon>Gastropoda</taxon>
        <taxon>Heterobranchia</taxon>
        <taxon>Euthyneura</taxon>
        <taxon>Panpulmonata</taxon>
        <taxon>Hygrophila</taxon>
        <taxon>Lymnaeoidea</taxon>
        <taxon>Planorbidae</taxon>
        <taxon>Biomphalaria</taxon>
    </lineage>
</organism>
<evidence type="ECO:0000313" key="13">
    <source>
        <dbReference type="Proteomes" id="UP001165740"/>
    </source>
</evidence>
<dbReference type="EnsemblMetazoa" id="BGLB010011-RC">
    <property type="protein sequence ID" value="BGLB010011-PC"/>
    <property type="gene ID" value="BGLB010011"/>
</dbReference>
<dbReference type="STRING" id="6526.A0A2C9JYE7"/>
<feature type="compositionally biased region" description="Acidic residues" evidence="10">
    <location>
        <begin position="26"/>
        <end position="39"/>
    </location>
</feature>
<evidence type="ECO:0000256" key="7">
    <source>
        <dbReference type="ARBA" id="ARBA00023069"/>
    </source>
</evidence>
<evidence type="ECO:0000256" key="4">
    <source>
        <dbReference type="ARBA" id="ARBA00022737"/>
    </source>
</evidence>
<dbReference type="Pfam" id="PF12799">
    <property type="entry name" value="LRR_4"/>
    <property type="match status" value="1"/>
</dbReference>
<feature type="compositionally biased region" description="Acidic residues" evidence="10">
    <location>
        <begin position="1"/>
        <end position="18"/>
    </location>
</feature>
<evidence type="ECO:0000256" key="10">
    <source>
        <dbReference type="SAM" id="MobiDB-lite"/>
    </source>
</evidence>
<evidence type="ECO:0000256" key="3">
    <source>
        <dbReference type="ARBA" id="ARBA00022614"/>
    </source>
</evidence>
<keyword evidence="4" id="KW-0677">Repeat</keyword>
<dbReference type="OrthoDB" id="271226at2759"/>
<dbReference type="SUPFAM" id="SSF52058">
    <property type="entry name" value="L domain-like"/>
    <property type="match status" value="1"/>
</dbReference>
<evidence type="ECO:0000256" key="2">
    <source>
        <dbReference type="ARBA" id="ARBA00022490"/>
    </source>
</evidence>
<dbReference type="KEGG" id="bgt:106072910"/>
<dbReference type="RefSeq" id="XP_055865096.1">
    <property type="nucleotide sequence ID" value="XM_056009121.1"/>
</dbReference>